<keyword evidence="4 6" id="KW-0732">Signal</keyword>
<comment type="similarity">
    <text evidence="2">Belongs to the bacterial solute-binding protein 1 family.</text>
</comment>
<reference evidence="7 8" key="1">
    <citation type="submission" date="2020-08" db="EMBL/GenBank/DDBJ databases">
        <title>Genomic Encyclopedia of Type Strains, Phase IV (KMG-IV): sequencing the most valuable type-strain genomes for metagenomic binning, comparative biology and taxonomic classification.</title>
        <authorList>
            <person name="Goeker M."/>
        </authorList>
    </citation>
    <scope>NUCLEOTIDE SEQUENCE [LARGE SCALE GENOMIC DNA]</scope>
    <source>
        <strain evidence="7 8">DSM 25620</strain>
    </source>
</reference>
<dbReference type="Gene3D" id="3.40.190.10">
    <property type="entry name" value="Periplasmic binding protein-like II"/>
    <property type="match status" value="2"/>
</dbReference>
<name>A0A7W8AJK6_9HYPH</name>
<dbReference type="GO" id="GO:0042597">
    <property type="term" value="C:periplasmic space"/>
    <property type="evidence" value="ECO:0007669"/>
    <property type="project" value="UniProtKB-SubCell"/>
</dbReference>
<evidence type="ECO:0000313" key="7">
    <source>
        <dbReference type="EMBL" id="MBB5091566.1"/>
    </source>
</evidence>
<dbReference type="InterPro" id="IPR006059">
    <property type="entry name" value="SBP"/>
</dbReference>
<dbReference type="PANTHER" id="PTHR43649:SF34">
    <property type="entry name" value="ABC TRANSPORTER PERIPLASMIC-BINDING PROTEIN YCJN-RELATED"/>
    <property type="match status" value="1"/>
</dbReference>
<gene>
    <name evidence="7" type="ORF">HNQ68_002107</name>
</gene>
<dbReference type="Proteomes" id="UP000531231">
    <property type="component" value="Unassembled WGS sequence"/>
</dbReference>
<dbReference type="InterPro" id="IPR050490">
    <property type="entry name" value="Bact_solute-bd_prot1"/>
</dbReference>
<evidence type="ECO:0000256" key="4">
    <source>
        <dbReference type="ARBA" id="ARBA00022729"/>
    </source>
</evidence>
<accession>A0A7W8AJK6</accession>
<dbReference type="PANTHER" id="PTHR43649">
    <property type="entry name" value="ARABINOSE-BINDING PROTEIN-RELATED"/>
    <property type="match status" value="1"/>
</dbReference>
<evidence type="ECO:0000256" key="3">
    <source>
        <dbReference type="ARBA" id="ARBA00022448"/>
    </source>
</evidence>
<protein>
    <submittedName>
        <fullName evidence="7">Trehalose/maltose transport system substrate-binding protein</fullName>
    </submittedName>
</protein>
<dbReference type="EMBL" id="JACHIL010000003">
    <property type="protein sequence ID" value="MBB5091566.1"/>
    <property type="molecule type" value="Genomic_DNA"/>
</dbReference>
<keyword evidence="3" id="KW-0813">Transport</keyword>
<dbReference type="CDD" id="cd14750">
    <property type="entry name" value="PBP2_TMBP"/>
    <property type="match status" value="1"/>
</dbReference>
<keyword evidence="5" id="KW-0574">Periplasm</keyword>
<sequence>MNMFISCSKISYQIIALLVLFFSSESVFATDLTIASGDTGNGQALLRKQLDDFEKITGNKVAIVDMPSNSSDQFAQYRLWLAAGNTDIDLYRTDIVWAPQLADQFLDLSSAAKDIVAAHFPSVIQSQTVNGKLIALPLFADAAVLFYRKDLLEKYQKSVPKTFDELTETAQYIQDKERMSGNKGINGYVFQANAYEGLTCTALEWIKSFGAGQVVEADGSISINNKNAIKALENAHDWVGSIAPQGVLGYGEEESRGVWQTGNAVFLRNWPYVYPLSNNADSPIRGKVGVTALPSAHVDEPSAAALGGWNIAVSRYSQHTQQAIELAKFLASKQAQKERAIALSLLPTIRTLYDDPQIIDAQPLLPQWKPIFETAVARPSAPTKTKYNEVSSLFWSAVHDTLSGNGTAADNLARLEEKLTILKGNAW</sequence>
<comment type="subcellular location">
    <subcellularLocation>
        <location evidence="1">Periplasm</location>
    </subcellularLocation>
</comment>
<dbReference type="SUPFAM" id="SSF53850">
    <property type="entry name" value="Periplasmic binding protein-like II"/>
    <property type="match status" value="1"/>
</dbReference>
<feature type="chain" id="PRO_5031071216" evidence="6">
    <location>
        <begin position="30"/>
        <end position="427"/>
    </location>
</feature>
<keyword evidence="8" id="KW-1185">Reference proteome</keyword>
<comment type="caution">
    <text evidence="7">The sequence shown here is derived from an EMBL/GenBank/DDBJ whole genome shotgun (WGS) entry which is preliminary data.</text>
</comment>
<dbReference type="RefSeq" id="WP_374828088.1">
    <property type="nucleotide sequence ID" value="NZ_JACHIL010000003.1"/>
</dbReference>
<evidence type="ECO:0000313" key="8">
    <source>
        <dbReference type="Proteomes" id="UP000531231"/>
    </source>
</evidence>
<evidence type="ECO:0000256" key="5">
    <source>
        <dbReference type="ARBA" id="ARBA00022764"/>
    </source>
</evidence>
<dbReference type="AlphaFoldDB" id="A0A7W8AJK6"/>
<feature type="signal peptide" evidence="6">
    <location>
        <begin position="1"/>
        <end position="29"/>
    </location>
</feature>
<proteinExistence type="inferred from homology"/>
<evidence type="ECO:0000256" key="6">
    <source>
        <dbReference type="SAM" id="SignalP"/>
    </source>
</evidence>
<dbReference type="Pfam" id="PF13416">
    <property type="entry name" value="SBP_bac_8"/>
    <property type="match status" value="1"/>
</dbReference>
<organism evidence="7 8">
    <name type="scientific">Pseudochrobactrum saccharolyticum</name>
    <dbReference type="NCBI Taxonomy" id="354352"/>
    <lineage>
        <taxon>Bacteria</taxon>
        <taxon>Pseudomonadati</taxon>
        <taxon>Pseudomonadota</taxon>
        <taxon>Alphaproteobacteria</taxon>
        <taxon>Hyphomicrobiales</taxon>
        <taxon>Brucellaceae</taxon>
        <taxon>Pseudochrobactrum</taxon>
    </lineage>
</organism>
<evidence type="ECO:0000256" key="2">
    <source>
        <dbReference type="ARBA" id="ARBA00008520"/>
    </source>
</evidence>
<evidence type="ECO:0000256" key="1">
    <source>
        <dbReference type="ARBA" id="ARBA00004418"/>
    </source>
</evidence>